<organism evidence="1">
    <name type="scientific">Rhodanobacter sp. FW102-FHT14D07</name>
    <dbReference type="NCBI Taxonomy" id="3351462"/>
    <lineage>
        <taxon>Bacteria</taxon>
        <taxon>Pseudomonadati</taxon>
        <taxon>Pseudomonadota</taxon>
        <taxon>Gammaproteobacteria</taxon>
        <taxon>Lysobacterales</taxon>
        <taxon>Rhodanobacteraceae</taxon>
        <taxon>Rhodanobacter</taxon>
    </lineage>
</organism>
<gene>
    <name evidence="1" type="ORF">ACFYG5_03045</name>
</gene>
<dbReference type="EMBL" id="CP170721">
    <property type="protein sequence ID" value="XIA19134.1"/>
    <property type="molecule type" value="Genomic_DNA"/>
</dbReference>
<accession>A0AB74UV73</accession>
<protein>
    <submittedName>
        <fullName evidence="1">Uncharacterized protein</fullName>
    </submittedName>
</protein>
<reference evidence="1" key="1">
    <citation type="submission" date="2024-10" db="EMBL/GenBank/DDBJ databases">
        <authorList>
            <person name="Lesea H.P."/>
            <person name="Kuehl J.V."/>
            <person name="Chandonia J.-M."/>
        </authorList>
    </citation>
    <scope>NUCLEOTIDE SEQUENCE</scope>
    <source>
        <strain evidence="1">FW102-FHT14D07</strain>
    </source>
</reference>
<name>A0AB74UV73_9GAMM</name>
<dbReference type="AlphaFoldDB" id="A0AB74UV73"/>
<proteinExistence type="predicted"/>
<evidence type="ECO:0000313" key="1">
    <source>
        <dbReference type="EMBL" id="XIA19134.1"/>
    </source>
</evidence>
<dbReference type="RefSeq" id="WP_395119683.1">
    <property type="nucleotide sequence ID" value="NZ_CP170721.1"/>
</dbReference>
<sequence length="88" mass="9955">MIEAEFRGDYDFGIYKDALVVSDDSGQRIALFLDARRGDRDIVSVAVDMPNSSGTRCYAIDFAWLLDHLRTLDPTRVDMHNSAREDGE</sequence>